<keyword evidence="5 10" id="KW-0010">Activator</keyword>
<organism evidence="11 12">
    <name type="scientific">Owenia fusiformis</name>
    <name type="common">Polychaete worm</name>
    <dbReference type="NCBI Taxonomy" id="6347"/>
    <lineage>
        <taxon>Eukaryota</taxon>
        <taxon>Metazoa</taxon>
        <taxon>Spiralia</taxon>
        <taxon>Lophotrochozoa</taxon>
        <taxon>Annelida</taxon>
        <taxon>Polychaeta</taxon>
        <taxon>Sedentaria</taxon>
        <taxon>Canalipalpata</taxon>
        <taxon>Sabellida</taxon>
        <taxon>Oweniida</taxon>
        <taxon>Oweniidae</taxon>
        <taxon>Owenia</taxon>
    </lineage>
</organism>
<sequence>SMESILAAVNSSIVPLQEYLLQGSILDSSRDMLLHRLKGLCDNVEAGTVSFQDHEMVYIMRSNTTNQQPMIFRARRSLTHREAPWHLRYLGTTEPVADKSRHTLMRSSIDVGTSDNLVQFLRDIGFRLDHEFVLKGYFFRKGRMKVTVSKVFRIVQPDNPDRVEPLTGSYLVELSVVTSAGQEQVQEEMKNFAEQLKPLVILEKVDHRRLQQNM</sequence>
<evidence type="ECO:0000256" key="10">
    <source>
        <dbReference type="RuleBase" id="RU364150"/>
    </source>
</evidence>
<name>A0A8J1Y318_OWEFU</name>
<proteinExistence type="inferred from homology"/>
<evidence type="ECO:0000313" key="12">
    <source>
        <dbReference type="Proteomes" id="UP000749559"/>
    </source>
</evidence>
<evidence type="ECO:0000313" key="11">
    <source>
        <dbReference type="EMBL" id="CAH1786406.1"/>
    </source>
</evidence>
<evidence type="ECO:0000256" key="6">
    <source>
        <dbReference type="ARBA" id="ARBA00023163"/>
    </source>
</evidence>
<evidence type="ECO:0000256" key="3">
    <source>
        <dbReference type="ARBA" id="ARBA00019612"/>
    </source>
</evidence>
<dbReference type="InterPro" id="IPR019095">
    <property type="entry name" value="Mediator_Med18"/>
</dbReference>
<gene>
    <name evidence="10" type="primary">MED18</name>
    <name evidence="11" type="ORF">OFUS_LOCUS12312</name>
</gene>
<dbReference type="EMBL" id="CAIIXF020000006">
    <property type="protein sequence ID" value="CAH1786406.1"/>
    <property type="molecule type" value="Genomic_DNA"/>
</dbReference>
<evidence type="ECO:0000256" key="2">
    <source>
        <dbReference type="ARBA" id="ARBA00009814"/>
    </source>
</evidence>
<dbReference type="GO" id="GO:0003712">
    <property type="term" value="F:transcription coregulator activity"/>
    <property type="evidence" value="ECO:0007669"/>
    <property type="project" value="InterPro"/>
</dbReference>
<comment type="subunit">
    <text evidence="10">Component of the Mediator complex.</text>
</comment>
<evidence type="ECO:0000256" key="1">
    <source>
        <dbReference type="ARBA" id="ARBA00004123"/>
    </source>
</evidence>
<dbReference type="PANTHER" id="PTHR13321">
    <property type="entry name" value="MEDIATOR OF RNA POLYMERASE II TRANSCRIPTION, SUBUNIT 18"/>
    <property type="match status" value="1"/>
</dbReference>
<dbReference type="FunFam" id="2.40.320.10:FF:000001">
    <property type="entry name" value="Mediator of RNA polymerase II transcription subunit 18"/>
    <property type="match status" value="1"/>
</dbReference>
<accession>A0A8J1Y318</accession>
<keyword evidence="4 10" id="KW-0805">Transcription regulation</keyword>
<dbReference type="Pfam" id="PF09637">
    <property type="entry name" value="Med18"/>
    <property type="match status" value="1"/>
</dbReference>
<dbReference type="GO" id="GO:0070847">
    <property type="term" value="C:core mediator complex"/>
    <property type="evidence" value="ECO:0007669"/>
    <property type="project" value="TreeGrafter"/>
</dbReference>
<dbReference type="AlphaFoldDB" id="A0A8J1Y318"/>
<comment type="function">
    <text evidence="8 10">Component of the Mediator complex, a coactivator involved in the regulated transcription of nearly all RNA polymerase II-dependent genes. Mediator functions as a bridge to convey information from gene-specific regulatory proteins to the basal RNA polymerase II transcription machinery. Mediator is recruited to promoters by direct interactions with regulatory proteins and serves as a scaffold for the assembly of a functional preinitiation complex with RNA polymerase II and the general transcription factors.</text>
</comment>
<dbReference type="GO" id="GO:0016592">
    <property type="term" value="C:mediator complex"/>
    <property type="evidence" value="ECO:0007669"/>
    <property type="project" value="InterPro"/>
</dbReference>
<dbReference type="GO" id="GO:0006357">
    <property type="term" value="P:regulation of transcription by RNA polymerase II"/>
    <property type="evidence" value="ECO:0007669"/>
    <property type="project" value="InterPro"/>
</dbReference>
<evidence type="ECO:0000256" key="4">
    <source>
        <dbReference type="ARBA" id="ARBA00023015"/>
    </source>
</evidence>
<comment type="subcellular location">
    <subcellularLocation>
        <location evidence="1 10">Nucleus</location>
    </subcellularLocation>
</comment>
<dbReference type="PANTHER" id="PTHR13321:SF2">
    <property type="entry name" value="MEDIATOR OF RNA POLYMERASE II TRANSCRIPTION SUBUNIT 18"/>
    <property type="match status" value="1"/>
</dbReference>
<evidence type="ECO:0000256" key="8">
    <source>
        <dbReference type="ARBA" id="ARBA00025687"/>
    </source>
</evidence>
<comment type="similarity">
    <text evidence="2 10">Belongs to the Mediator complex subunit 18 family.</text>
</comment>
<reference evidence="11" key="1">
    <citation type="submission" date="2022-03" db="EMBL/GenBank/DDBJ databases">
        <authorList>
            <person name="Martin C."/>
        </authorList>
    </citation>
    <scope>NUCLEOTIDE SEQUENCE</scope>
</reference>
<dbReference type="GO" id="GO:0006369">
    <property type="term" value="P:termination of RNA polymerase II transcription"/>
    <property type="evidence" value="ECO:0007669"/>
    <property type="project" value="TreeGrafter"/>
</dbReference>
<dbReference type="Proteomes" id="UP000749559">
    <property type="component" value="Unassembled WGS sequence"/>
</dbReference>
<protein>
    <recommendedName>
        <fullName evidence="3 10">Mediator of RNA polymerase II transcription subunit 18</fullName>
    </recommendedName>
    <alternativeName>
        <fullName evidence="9 10">Mediator complex subunit 18</fullName>
    </alternativeName>
</protein>
<evidence type="ECO:0000256" key="5">
    <source>
        <dbReference type="ARBA" id="ARBA00023159"/>
    </source>
</evidence>
<keyword evidence="7 10" id="KW-0539">Nucleus</keyword>
<evidence type="ECO:0000256" key="9">
    <source>
        <dbReference type="ARBA" id="ARBA00032012"/>
    </source>
</evidence>
<comment type="caution">
    <text evidence="11">The sequence shown here is derived from an EMBL/GenBank/DDBJ whole genome shotgun (WGS) entry which is preliminary data.</text>
</comment>
<keyword evidence="6 10" id="KW-0804">Transcription</keyword>
<dbReference type="OrthoDB" id="10018982at2759"/>
<dbReference type="Gene3D" id="2.40.320.10">
    <property type="entry name" value="Hypothetical Protein Pfu-838710-001"/>
    <property type="match status" value="1"/>
</dbReference>
<keyword evidence="12" id="KW-1185">Reference proteome</keyword>
<evidence type="ECO:0000256" key="7">
    <source>
        <dbReference type="ARBA" id="ARBA00023242"/>
    </source>
</evidence>
<feature type="non-terminal residue" evidence="11">
    <location>
        <position position="1"/>
    </location>
</feature>